<keyword evidence="12" id="KW-1185">Reference proteome</keyword>
<dbReference type="OrthoDB" id="10261524at2759"/>
<keyword evidence="6 10" id="KW-1133">Transmembrane helix</keyword>
<keyword evidence="4 9" id="KW-0256">Endoplasmic reticulum</keyword>
<evidence type="ECO:0000256" key="10">
    <source>
        <dbReference type="SAM" id="Phobius"/>
    </source>
</evidence>
<evidence type="ECO:0000256" key="8">
    <source>
        <dbReference type="ARBA" id="ARBA00045670"/>
    </source>
</evidence>
<evidence type="ECO:0000313" key="11">
    <source>
        <dbReference type="EMBL" id="TVY82702.1"/>
    </source>
</evidence>
<evidence type="ECO:0000256" key="9">
    <source>
        <dbReference type="PIRNR" id="PIRNR016089"/>
    </source>
</evidence>
<sequence>MHSTIVRGQNVFGFFTSVCFFVAALIAASDLLAPRTPKATVSVKDVQVVRGRPHYYSTKKEEYAVIRFSLSADLSSLFTWNTKQVFVYVSASWPNSTLGEDGKGELVNEAVIWDSIITNPSADHLQNIGPAAMKKLVKSSKGKKIDPSRGKLELKNQKAKYQITSPTGKLAETDNVVLKVHYNVQPWVGVLTWTPQIEFGMWKKVKGGVSKVFKFPALKAKKEAEKKKA</sequence>
<comment type="function">
    <text evidence="8">Essential component of the signal peptidase complex (SPC) which catalyzes the cleavage of N-terminal signal sequences from nascent proteins as they are translocated into the lumen of the endoplasmic reticulum. Essential for the SPC catalytic activity, possibly by stabilizing and positioning the active center of the complex close to the lumenal surface. Essential for viability.</text>
</comment>
<dbReference type="EMBL" id="QGMK01000286">
    <property type="protein sequence ID" value="TVY82702.1"/>
    <property type="molecule type" value="Genomic_DNA"/>
</dbReference>
<comment type="caution">
    <text evidence="11">The sequence shown here is derived from an EMBL/GenBank/DDBJ whole genome shotgun (WGS) entry which is preliminary data.</text>
</comment>
<evidence type="ECO:0000256" key="3">
    <source>
        <dbReference type="ARBA" id="ARBA00022692"/>
    </source>
</evidence>
<dbReference type="PIRSF" id="PIRSF016089">
    <property type="entry name" value="SPC22"/>
    <property type="match status" value="1"/>
</dbReference>
<dbReference type="PANTHER" id="PTHR12804:SF0">
    <property type="entry name" value="SIGNAL PEPTIDASE COMPLEX SUBUNIT 3"/>
    <property type="match status" value="1"/>
</dbReference>
<evidence type="ECO:0000256" key="7">
    <source>
        <dbReference type="ARBA" id="ARBA00023136"/>
    </source>
</evidence>
<reference evidence="11 12" key="1">
    <citation type="submission" date="2018-05" db="EMBL/GenBank/DDBJ databases">
        <title>Genome sequencing and assembly of the regulated plant pathogen Lachnellula willkommii and related sister species for the development of diagnostic species identification markers.</title>
        <authorList>
            <person name="Giroux E."/>
            <person name="Bilodeau G."/>
        </authorList>
    </citation>
    <scope>NUCLEOTIDE SEQUENCE [LARGE SCALE GENOMIC DNA]</scope>
    <source>
        <strain evidence="11 12">CBS 268.59</strain>
    </source>
</reference>
<accession>A0A8T9CC31</accession>
<keyword evidence="5" id="KW-0735">Signal-anchor</keyword>
<evidence type="ECO:0000256" key="2">
    <source>
        <dbReference type="ARBA" id="ARBA00009289"/>
    </source>
</evidence>
<evidence type="ECO:0000256" key="4">
    <source>
        <dbReference type="ARBA" id="ARBA00022824"/>
    </source>
</evidence>
<evidence type="ECO:0000256" key="1">
    <source>
        <dbReference type="ARBA" id="ARBA00004648"/>
    </source>
</evidence>
<organism evidence="11 12">
    <name type="scientific">Lachnellula suecica</name>
    <dbReference type="NCBI Taxonomy" id="602035"/>
    <lineage>
        <taxon>Eukaryota</taxon>
        <taxon>Fungi</taxon>
        <taxon>Dikarya</taxon>
        <taxon>Ascomycota</taxon>
        <taxon>Pezizomycotina</taxon>
        <taxon>Leotiomycetes</taxon>
        <taxon>Helotiales</taxon>
        <taxon>Lachnaceae</taxon>
        <taxon>Lachnellula</taxon>
    </lineage>
</organism>
<dbReference type="GO" id="GO:0005787">
    <property type="term" value="C:signal peptidase complex"/>
    <property type="evidence" value="ECO:0007669"/>
    <property type="project" value="UniProtKB-UniRule"/>
</dbReference>
<evidence type="ECO:0000256" key="6">
    <source>
        <dbReference type="ARBA" id="ARBA00022989"/>
    </source>
</evidence>
<gene>
    <name evidence="11" type="primary">SPC3</name>
    <name evidence="11" type="ORF">LSUE1_G002562</name>
</gene>
<comment type="subcellular location">
    <subcellularLocation>
        <location evidence="1">Endoplasmic reticulum membrane</location>
        <topology evidence="1">Single-pass type II membrane protein</topology>
    </subcellularLocation>
</comment>
<dbReference type="AlphaFoldDB" id="A0A8T9CC31"/>
<dbReference type="Proteomes" id="UP000469558">
    <property type="component" value="Unassembled WGS sequence"/>
</dbReference>
<name>A0A8T9CC31_9HELO</name>
<evidence type="ECO:0000256" key="5">
    <source>
        <dbReference type="ARBA" id="ARBA00022968"/>
    </source>
</evidence>
<evidence type="ECO:0000313" key="12">
    <source>
        <dbReference type="Proteomes" id="UP000469558"/>
    </source>
</evidence>
<dbReference type="InterPro" id="IPR007653">
    <property type="entry name" value="SPC3"/>
</dbReference>
<dbReference type="Pfam" id="PF04573">
    <property type="entry name" value="SPC22"/>
    <property type="match status" value="2"/>
</dbReference>
<proteinExistence type="inferred from homology"/>
<feature type="transmembrane region" description="Helical" evidence="10">
    <location>
        <begin position="12"/>
        <end position="33"/>
    </location>
</feature>
<dbReference type="PANTHER" id="PTHR12804">
    <property type="entry name" value="MICROSOMAL SIGNAL PEPTIDASE 23 KD SUBUNIT SPC22/23"/>
    <property type="match status" value="1"/>
</dbReference>
<keyword evidence="7 9" id="KW-0472">Membrane</keyword>
<comment type="similarity">
    <text evidence="2 9">Belongs to the SPCS3 family.</text>
</comment>
<dbReference type="GO" id="GO:0045047">
    <property type="term" value="P:protein targeting to ER"/>
    <property type="evidence" value="ECO:0007669"/>
    <property type="project" value="TreeGrafter"/>
</dbReference>
<protein>
    <recommendedName>
        <fullName evidence="9">Signal peptidase subunit 3</fullName>
    </recommendedName>
</protein>
<dbReference type="GO" id="GO:0006465">
    <property type="term" value="P:signal peptide processing"/>
    <property type="evidence" value="ECO:0007669"/>
    <property type="project" value="UniProtKB-UniRule"/>
</dbReference>
<keyword evidence="3 10" id="KW-0812">Transmembrane</keyword>